<evidence type="ECO:0000313" key="2">
    <source>
        <dbReference type="EMBL" id="RNM17468.1"/>
    </source>
</evidence>
<dbReference type="OrthoDB" id="9809977at2"/>
<feature type="transmembrane region" description="Helical" evidence="1">
    <location>
        <begin position="181"/>
        <end position="203"/>
    </location>
</feature>
<feature type="transmembrane region" description="Helical" evidence="1">
    <location>
        <begin position="81"/>
        <end position="104"/>
    </location>
</feature>
<keyword evidence="1" id="KW-0812">Transmembrane</keyword>
<dbReference type="InterPro" id="IPR049713">
    <property type="entry name" value="Pr6Pr-like"/>
</dbReference>
<evidence type="ECO:0000313" key="3">
    <source>
        <dbReference type="Proteomes" id="UP000279994"/>
    </source>
</evidence>
<organism evidence="2 3">
    <name type="scientific">Nocardioides pocheonensis</name>
    <dbReference type="NCBI Taxonomy" id="661485"/>
    <lineage>
        <taxon>Bacteria</taxon>
        <taxon>Bacillati</taxon>
        <taxon>Actinomycetota</taxon>
        <taxon>Actinomycetes</taxon>
        <taxon>Propionibacteriales</taxon>
        <taxon>Nocardioidaceae</taxon>
        <taxon>Nocardioides</taxon>
    </lineage>
</organism>
<protein>
    <submittedName>
        <fullName evidence="2">F420-dependent oxidoreductase</fullName>
    </submittedName>
</protein>
<accession>A0A3N0GZD3</accession>
<feature type="transmembrane region" description="Helical" evidence="1">
    <location>
        <begin position="48"/>
        <end position="69"/>
    </location>
</feature>
<feature type="transmembrane region" description="Helical" evidence="1">
    <location>
        <begin position="144"/>
        <end position="169"/>
    </location>
</feature>
<dbReference type="RefSeq" id="WP_123221088.1">
    <property type="nucleotide sequence ID" value="NZ_RJSF01000003.1"/>
</dbReference>
<proteinExistence type="predicted"/>
<feature type="transmembrane region" description="Helical" evidence="1">
    <location>
        <begin position="116"/>
        <end position="132"/>
    </location>
</feature>
<sequence>MTRARAFHLLTFLVTAFALVLQLVLVVQGHRVLDEHHRPDLATRVVRYFSYLTIWSNILVAWSTLSLALGRDRDTRLWRVLRLDAVVLILLAGVVHFFFLRPLLDLHEWDLVADRSLHLIVPALAVGGWLVLGPRGRVDRGDVLGALVLPLAWLAYTLVRGAFVSWYPYPFIDVDRHAHAVVALNCAGVAALMLAFAWGALLLDRRLSPAAARTAS</sequence>
<dbReference type="AlphaFoldDB" id="A0A3N0GZD3"/>
<dbReference type="NCBIfam" id="NF038065">
    <property type="entry name" value="Pr6Pr"/>
    <property type="match status" value="1"/>
</dbReference>
<dbReference type="EMBL" id="RJSF01000003">
    <property type="protein sequence ID" value="RNM17468.1"/>
    <property type="molecule type" value="Genomic_DNA"/>
</dbReference>
<comment type="caution">
    <text evidence="2">The sequence shown here is derived from an EMBL/GenBank/DDBJ whole genome shotgun (WGS) entry which is preliminary data.</text>
</comment>
<reference evidence="2 3" key="1">
    <citation type="submission" date="2018-11" db="EMBL/GenBank/DDBJ databases">
        <authorList>
            <person name="Li F."/>
        </authorList>
    </citation>
    <scope>NUCLEOTIDE SEQUENCE [LARGE SCALE GENOMIC DNA]</scope>
    <source>
        <strain evidence="2 3">Gsoil 818</strain>
    </source>
</reference>
<keyword evidence="3" id="KW-1185">Reference proteome</keyword>
<gene>
    <name evidence="2" type="ORF">EFL26_01390</name>
</gene>
<name>A0A3N0GZD3_9ACTN</name>
<evidence type="ECO:0000256" key="1">
    <source>
        <dbReference type="SAM" id="Phobius"/>
    </source>
</evidence>
<dbReference type="Proteomes" id="UP000279994">
    <property type="component" value="Unassembled WGS sequence"/>
</dbReference>
<keyword evidence="1" id="KW-0472">Membrane</keyword>
<keyword evidence="1" id="KW-1133">Transmembrane helix</keyword>